<name>A0A9P4GHL9_9PLEO</name>
<sequence>MIVITRLSSFLTTSTLRPSGFPKGDSNLPNQLHFLRGRSPYFRATVANEWTEAFAWSAIEHYILSFLGNRRKLEKCPILGSLHALATCYQLLPVCTPLTRRHILC</sequence>
<dbReference type="EMBL" id="ML976616">
    <property type="protein sequence ID" value="KAF1845581.1"/>
    <property type="molecule type" value="Genomic_DNA"/>
</dbReference>
<dbReference type="RefSeq" id="XP_040788144.1">
    <property type="nucleotide sequence ID" value="XM_040933376.1"/>
</dbReference>
<dbReference type="GeneID" id="63850627"/>
<gene>
    <name evidence="1" type="ORF">K460DRAFT_366442</name>
</gene>
<comment type="caution">
    <text evidence="1">The sequence shown here is derived from an EMBL/GenBank/DDBJ whole genome shotgun (WGS) entry which is preliminary data.</text>
</comment>
<protein>
    <submittedName>
        <fullName evidence="1">Uncharacterized protein</fullName>
    </submittedName>
</protein>
<evidence type="ECO:0000313" key="1">
    <source>
        <dbReference type="EMBL" id="KAF1845581.1"/>
    </source>
</evidence>
<keyword evidence="2" id="KW-1185">Reference proteome</keyword>
<proteinExistence type="predicted"/>
<organism evidence="1 2">
    <name type="scientific">Cucurbitaria berberidis CBS 394.84</name>
    <dbReference type="NCBI Taxonomy" id="1168544"/>
    <lineage>
        <taxon>Eukaryota</taxon>
        <taxon>Fungi</taxon>
        <taxon>Dikarya</taxon>
        <taxon>Ascomycota</taxon>
        <taxon>Pezizomycotina</taxon>
        <taxon>Dothideomycetes</taxon>
        <taxon>Pleosporomycetidae</taxon>
        <taxon>Pleosporales</taxon>
        <taxon>Pleosporineae</taxon>
        <taxon>Cucurbitariaceae</taxon>
        <taxon>Cucurbitaria</taxon>
    </lineage>
</organism>
<reference evidence="1" key="1">
    <citation type="submission" date="2020-01" db="EMBL/GenBank/DDBJ databases">
        <authorList>
            <consortium name="DOE Joint Genome Institute"/>
            <person name="Haridas S."/>
            <person name="Albert R."/>
            <person name="Binder M."/>
            <person name="Bloem J."/>
            <person name="Labutti K."/>
            <person name="Salamov A."/>
            <person name="Andreopoulos B."/>
            <person name="Baker S.E."/>
            <person name="Barry K."/>
            <person name="Bills G."/>
            <person name="Bluhm B.H."/>
            <person name="Cannon C."/>
            <person name="Castanera R."/>
            <person name="Culley D.E."/>
            <person name="Daum C."/>
            <person name="Ezra D."/>
            <person name="Gonzalez J.B."/>
            <person name="Henrissat B."/>
            <person name="Kuo A."/>
            <person name="Liang C."/>
            <person name="Lipzen A."/>
            <person name="Lutzoni F."/>
            <person name="Magnuson J."/>
            <person name="Mondo S."/>
            <person name="Nolan M."/>
            <person name="Ohm R."/>
            <person name="Pangilinan J."/>
            <person name="Park H.-J."/>
            <person name="Ramirez L."/>
            <person name="Alfaro M."/>
            <person name="Sun H."/>
            <person name="Tritt A."/>
            <person name="Yoshinaga Y."/>
            <person name="Zwiers L.-H."/>
            <person name="Turgeon B.G."/>
            <person name="Goodwin S.B."/>
            <person name="Spatafora J.W."/>
            <person name="Crous P.W."/>
            <person name="Grigoriev I.V."/>
        </authorList>
    </citation>
    <scope>NUCLEOTIDE SEQUENCE</scope>
    <source>
        <strain evidence="1">CBS 394.84</strain>
    </source>
</reference>
<dbReference type="AlphaFoldDB" id="A0A9P4GHL9"/>
<accession>A0A9P4GHL9</accession>
<evidence type="ECO:0000313" key="2">
    <source>
        <dbReference type="Proteomes" id="UP000800039"/>
    </source>
</evidence>
<dbReference type="Proteomes" id="UP000800039">
    <property type="component" value="Unassembled WGS sequence"/>
</dbReference>